<dbReference type="InterPro" id="IPR055140">
    <property type="entry name" value="Thiolase_C_2"/>
</dbReference>
<dbReference type="RefSeq" id="WP_344939563.1">
    <property type="nucleotide sequence ID" value="NZ_BAAAZR010000007.1"/>
</dbReference>
<dbReference type="InterPro" id="IPR002155">
    <property type="entry name" value="Thiolase"/>
</dbReference>
<protein>
    <submittedName>
        <fullName evidence="3">Lipid-transfer protein</fullName>
    </submittedName>
</protein>
<dbReference type="PANTHER" id="PTHR42870">
    <property type="entry name" value="ACETYL-COA C-ACETYLTRANSFERASE"/>
    <property type="match status" value="1"/>
</dbReference>
<dbReference type="SUPFAM" id="SSF53901">
    <property type="entry name" value="Thiolase-like"/>
    <property type="match status" value="2"/>
</dbReference>
<evidence type="ECO:0000259" key="1">
    <source>
        <dbReference type="Pfam" id="PF00109"/>
    </source>
</evidence>
<evidence type="ECO:0000313" key="3">
    <source>
        <dbReference type="EMBL" id="GAA3808847.1"/>
    </source>
</evidence>
<name>A0ABP7I4J1_9ACTN</name>
<dbReference type="InterPro" id="IPR014030">
    <property type="entry name" value="Ketoacyl_synth_N"/>
</dbReference>
<dbReference type="CDD" id="cd00829">
    <property type="entry name" value="SCP-x_thiolase"/>
    <property type="match status" value="1"/>
</dbReference>
<dbReference type="PANTHER" id="PTHR42870:SF1">
    <property type="entry name" value="NON-SPECIFIC LIPID-TRANSFER PROTEIN-LIKE 2"/>
    <property type="match status" value="1"/>
</dbReference>
<dbReference type="Gene3D" id="3.40.47.10">
    <property type="match status" value="1"/>
</dbReference>
<proteinExistence type="predicted"/>
<evidence type="ECO:0000259" key="2">
    <source>
        <dbReference type="Pfam" id="PF22691"/>
    </source>
</evidence>
<dbReference type="EMBL" id="BAAAZR010000007">
    <property type="protein sequence ID" value="GAA3808847.1"/>
    <property type="molecule type" value="Genomic_DNA"/>
</dbReference>
<dbReference type="PIRSF" id="PIRSF000429">
    <property type="entry name" value="Ac-CoA_Ac_transf"/>
    <property type="match status" value="1"/>
</dbReference>
<dbReference type="Proteomes" id="UP001500888">
    <property type="component" value="Unassembled WGS sequence"/>
</dbReference>
<comment type="caution">
    <text evidence="3">The sequence shown here is derived from an EMBL/GenBank/DDBJ whole genome shotgun (WGS) entry which is preliminary data.</text>
</comment>
<dbReference type="NCBIfam" id="NF004715">
    <property type="entry name" value="PRK06059.1"/>
    <property type="match status" value="1"/>
</dbReference>
<dbReference type="InterPro" id="IPR016039">
    <property type="entry name" value="Thiolase-like"/>
</dbReference>
<evidence type="ECO:0000313" key="4">
    <source>
        <dbReference type="Proteomes" id="UP001500888"/>
    </source>
</evidence>
<reference evidence="4" key="1">
    <citation type="journal article" date="2019" name="Int. J. Syst. Evol. Microbiol.">
        <title>The Global Catalogue of Microorganisms (GCM) 10K type strain sequencing project: providing services to taxonomists for standard genome sequencing and annotation.</title>
        <authorList>
            <consortium name="The Broad Institute Genomics Platform"/>
            <consortium name="The Broad Institute Genome Sequencing Center for Infectious Disease"/>
            <person name="Wu L."/>
            <person name="Ma J."/>
        </authorList>
    </citation>
    <scope>NUCLEOTIDE SEQUENCE [LARGE SCALE GENOMIC DNA]</scope>
    <source>
        <strain evidence="4">JCM 16908</strain>
    </source>
</reference>
<dbReference type="Pfam" id="PF22691">
    <property type="entry name" value="Thiolase_C_1"/>
    <property type="match status" value="1"/>
</dbReference>
<dbReference type="Pfam" id="PF00109">
    <property type="entry name" value="ketoacyl-synt"/>
    <property type="match status" value="1"/>
</dbReference>
<gene>
    <name evidence="3" type="ORF">GCM10022226_31350</name>
</gene>
<organism evidence="3 4">
    <name type="scientific">Sphaerisporangium flaviroseum</name>
    <dbReference type="NCBI Taxonomy" id="509199"/>
    <lineage>
        <taxon>Bacteria</taxon>
        <taxon>Bacillati</taxon>
        <taxon>Actinomycetota</taxon>
        <taxon>Actinomycetes</taxon>
        <taxon>Streptosporangiales</taxon>
        <taxon>Streptosporangiaceae</taxon>
        <taxon>Sphaerisporangium</taxon>
    </lineage>
</organism>
<accession>A0ABP7I4J1</accession>
<feature type="domain" description="Thiolase C-terminal" evidence="2">
    <location>
        <begin position="272"/>
        <end position="387"/>
    </location>
</feature>
<keyword evidence="4" id="KW-1185">Reference proteome</keyword>
<sequence length="392" mass="41197">MTLVAGAGMHPWGKWGRPFVEYGVAAAREALRDAGLHWTDVQFLVGADTIRNGYPGFVSGSAFAQALGWTGARIASCYAACASGAHALEIARTRILAGLCDVALVIGADSTPKGFFKPVGGDRPDDPDWLRFRLLGATNPAYFALYARRRMALYGSTIEDFAAVKVKNARAGSLNPNARYRKTVSAQEVLNSPMVADPLRLMDICATSDGGAALVLVSESFARRRGLSGVRIAAVSTVTPAFPNTVLEMPNFATDSSAGTAPPERPFRSSIAHAAYEEAGVEPGDLSLAEVYDLSTALELDWYEDIGLCAPGEAEKLVRAGETSLGGRIPVNPSGGLASFGEAIPAQAIAQVCELIWQLRGTAGDRQVEGALVGLAVNQGLFGHGSAIIATR</sequence>
<feature type="domain" description="Beta-ketoacyl synthase-like N-terminal" evidence="1">
    <location>
        <begin position="63"/>
        <end position="110"/>
    </location>
</feature>